<sequence length="58" mass="6809">VFLILCSYQILHVKDGVNRYHLYTLQLCSKDQGNWWSSANMDHEHVETDKRLGLCLCL</sequence>
<evidence type="ECO:0000313" key="1">
    <source>
        <dbReference type="EMBL" id="CAF1523640.1"/>
    </source>
</evidence>
<evidence type="ECO:0000313" key="3">
    <source>
        <dbReference type="Proteomes" id="UP000682733"/>
    </source>
</evidence>
<dbReference type="Proteomes" id="UP000682733">
    <property type="component" value="Unassembled WGS sequence"/>
</dbReference>
<reference evidence="2" key="1">
    <citation type="submission" date="2021-02" db="EMBL/GenBank/DDBJ databases">
        <authorList>
            <person name="Nowell W R."/>
        </authorList>
    </citation>
    <scope>NUCLEOTIDE SEQUENCE</scope>
</reference>
<dbReference type="EMBL" id="CAJOBA010058715">
    <property type="protein sequence ID" value="CAF4310360.1"/>
    <property type="molecule type" value="Genomic_DNA"/>
</dbReference>
<feature type="non-terminal residue" evidence="2">
    <location>
        <position position="1"/>
    </location>
</feature>
<organism evidence="2 3">
    <name type="scientific">Didymodactylos carnosus</name>
    <dbReference type="NCBI Taxonomy" id="1234261"/>
    <lineage>
        <taxon>Eukaryota</taxon>
        <taxon>Metazoa</taxon>
        <taxon>Spiralia</taxon>
        <taxon>Gnathifera</taxon>
        <taxon>Rotifera</taxon>
        <taxon>Eurotatoria</taxon>
        <taxon>Bdelloidea</taxon>
        <taxon>Philodinida</taxon>
        <taxon>Philodinidae</taxon>
        <taxon>Didymodactylos</taxon>
    </lineage>
</organism>
<dbReference type="AlphaFoldDB" id="A0A8S2TXT9"/>
<dbReference type="EMBL" id="CAJNOK010036564">
    <property type="protein sequence ID" value="CAF1523640.1"/>
    <property type="molecule type" value="Genomic_DNA"/>
</dbReference>
<comment type="caution">
    <text evidence="2">The sequence shown here is derived from an EMBL/GenBank/DDBJ whole genome shotgun (WGS) entry which is preliminary data.</text>
</comment>
<accession>A0A8S2TXT9</accession>
<name>A0A8S2TXT9_9BILA</name>
<protein>
    <submittedName>
        <fullName evidence="2">Uncharacterized protein</fullName>
    </submittedName>
</protein>
<gene>
    <name evidence="1" type="ORF">OVA965_LOCUS37903</name>
    <name evidence="2" type="ORF">TMI583_LOCUS39027</name>
</gene>
<evidence type="ECO:0000313" key="2">
    <source>
        <dbReference type="EMBL" id="CAF4310360.1"/>
    </source>
</evidence>
<proteinExistence type="predicted"/>
<dbReference type="Proteomes" id="UP000677228">
    <property type="component" value="Unassembled WGS sequence"/>
</dbReference>